<comment type="caution">
    <text evidence="1">The sequence shown here is derived from an EMBL/GenBank/DDBJ whole genome shotgun (WGS) entry which is preliminary data.</text>
</comment>
<dbReference type="InterPro" id="IPR027417">
    <property type="entry name" value="P-loop_NTPase"/>
</dbReference>
<dbReference type="EMBL" id="JBEPEK010000030">
    <property type="protein sequence ID" value="MER7179124.1"/>
    <property type="molecule type" value="Genomic_DNA"/>
</dbReference>
<proteinExistence type="predicted"/>
<evidence type="ECO:0000313" key="2">
    <source>
        <dbReference type="Proteomes" id="UP001474181"/>
    </source>
</evidence>
<evidence type="ECO:0000313" key="1">
    <source>
        <dbReference type="EMBL" id="MER7179124.1"/>
    </source>
</evidence>
<gene>
    <name evidence="1" type="ORF">ABT404_06520</name>
</gene>
<keyword evidence="1" id="KW-0067">ATP-binding</keyword>
<sequence length="1650" mass="179568">MPMMTTDGSSPYSTGGGGVWIEHRYAATLVAAVLAEDPISELGDDVVPHSVRLQASYISPIDDVVVEGRTRDGLVRRVSIGVRRNPKLATSDEKSVPLVRSFLQVVTGHWDEVVAGRWRVALAVGISSTAVQQTDALARIARSVSSAAAFRTAVARPGAVKEPVRDRLRHLDALVVAAAKDQGDLLQFEGEELTWRWLMALRVRQMRLEGVDESDRATAVSALRRIVADEATTVADDVFARLAERSGAWASSAADLDQMVVRRELSGFPLGRTPSYRQAWSTLDGMAGRLREGIRPDLRAGEVRLELDRTEERARLADLMDRAGRAGSGLVVTGEPDVGKSALTIRTAQQLTERGAAVACLSLRDLPESAVQVEHLLGGRPLTQVFAAGEIRAVRLLVIDGAEAVLEGRRDLLREVATAAFRAGLGVVAVTRSDGAARVREVVQWAAAQAERPEAVAQQVVSRLTFEERRQLVETFHTLIRFSADTRAEWLVGRPGLVDVLLRAGTVTETSTLLSEADVFVAVWNGLVRKGEEYPPGGVSPDDREQAVLAVARRALKLPGSPPAGVSLPQLRSDAVLRAPANPAFAAGDEFATDLMRDFALCRLFFTEGWEPLRKAGAPRWAMRAVRLACQVKLLAGQQAAAWRELRGEFGQLGEKEGERWTEVPMEALLTLGNAQTAIDSVWDDLAADDHRGLKTLLRLAGLRYVTSTVADPFTLAPVVALTYCTDRDLGQNDHYFRGMGESIRDLVLAWLRGMVRDTQGPDLLRRQVRDRVLAAHRQRYDDFAVEALATLGPDTDEASEQWLRETAAKAPNRLQAAVESFGAVFMARTHPRLLLELTEAYYIHQPERSRWGGGGRYDEGIRGHHRTGFGPPFAAWHFGPFHWLLHSLPGDALDMINRMLDHAAACRVRTPRQPGLDLDGSDTRLSGISLDIPGIGPRRFVGDSPVWGWYRGATVGPYPCMSALMAVERFADSLVADGIPYETVVRVLLRGCNNLAMAGLVVGLLVRHLEEIGDLLDVWLTSPAVWRLETSRTSTEGHFQRGPWPDDVAGADRRTTAPRDVAADLTQRAIAAGDQARLDALAEVADRLVAAARAEAGEDCDEQLTRFQGWASLLRSENYPAYRTNNTVVLQYTPPADVAEGFAPLAAQVAAGGEALRLQHTYGGHHHRPDGWQTDALLADLALARKLAADPPAFGPLNPQDAPAAVAAASVISHARGLAAIPDEDLRWAADVLLATPTTASVGNRHEEDWVSPMDASSSAARALPYLLLAPFDHLGIAQDRLEQTATALTALPDGIRTLFAASCAPVWESPCEEEADLDTPCRRHQPLWAAVQAGIGGCRLGPWRHGSRQPEFLPPPYTDTLPAVPVTDLLVNRLAMPIACAAAARSTACLAEQATALLPVLTDVHRNGAGHWMTEDYAGYDSPERELVVRAFITLAADGTAEPLTTHLRTFAANANALQQLLHDAATLFTYDAPLRALLPDVWPLVLTTTLDALDAGATLRTDNSRWAEYAIAALLPTPQLRTADPNPDDTLDRANRDWLPPSALGDAAERWIDRARGEAMAADALARFARTTPSAWQYTTGLPWLERVIGGRYAAAADHCWYVIRWLTELRETGIPDAADLSRWRRIVDGLAAAGDRSAVELQRIDE</sequence>
<dbReference type="SUPFAM" id="SSF52540">
    <property type="entry name" value="P-loop containing nucleoside triphosphate hydrolases"/>
    <property type="match status" value="1"/>
</dbReference>
<dbReference type="Proteomes" id="UP001474181">
    <property type="component" value="Unassembled WGS sequence"/>
</dbReference>
<dbReference type="CDD" id="cd00009">
    <property type="entry name" value="AAA"/>
    <property type="match status" value="1"/>
</dbReference>
<keyword evidence="2" id="KW-1185">Reference proteome</keyword>
<dbReference type="GO" id="GO:0005524">
    <property type="term" value="F:ATP binding"/>
    <property type="evidence" value="ECO:0007669"/>
    <property type="project" value="UniProtKB-KW"/>
</dbReference>
<organism evidence="1 2">
    <name type="scientific">Streptomyces hyaluromycini</name>
    <dbReference type="NCBI Taxonomy" id="1377993"/>
    <lineage>
        <taxon>Bacteria</taxon>
        <taxon>Bacillati</taxon>
        <taxon>Actinomycetota</taxon>
        <taxon>Actinomycetes</taxon>
        <taxon>Kitasatosporales</taxon>
        <taxon>Streptomycetaceae</taxon>
        <taxon>Streptomyces</taxon>
    </lineage>
</organism>
<dbReference type="RefSeq" id="WP_350778051.1">
    <property type="nucleotide sequence ID" value="NZ_JBEPEK010000030.1"/>
</dbReference>
<accession>A0ABV1WQJ9</accession>
<protein>
    <submittedName>
        <fullName evidence="1">ATP-binding protein</fullName>
    </submittedName>
</protein>
<reference evidence="1 2" key="1">
    <citation type="submission" date="2024-06" db="EMBL/GenBank/DDBJ databases">
        <title>The Natural Products Discovery Center: Release of the First 8490 Sequenced Strains for Exploring Actinobacteria Biosynthetic Diversity.</title>
        <authorList>
            <person name="Kalkreuter E."/>
            <person name="Kautsar S.A."/>
            <person name="Yang D."/>
            <person name="Bader C.D."/>
            <person name="Teijaro C.N."/>
            <person name="Fluegel L."/>
            <person name="Davis C.M."/>
            <person name="Simpson J.R."/>
            <person name="Lauterbach L."/>
            <person name="Steele A.D."/>
            <person name="Gui C."/>
            <person name="Meng S."/>
            <person name="Li G."/>
            <person name="Viehrig K."/>
            <person name="Ye F."/>
            <person name="Su P."/>
            <person name="Kiefer A.F."/>
            <person name="Nichols A."/>
            <person name="Cepeda A.J."/>
            <person name="Yan W."/>
            <person name="Fan B."/>
            <person name="Jiang Y."/>
            <person name="Adhikari A."/>
            <person name="Zheng C.-J."/>
            <person name="Schuster L."/>
            <person name="Cowan T.M."/>
            <person name="Smanski M.J."/>
            <person name="Chevrette M.G."/>
            <person name="De Carvalho L.P.S."/>
            <person name="Shen B."/>
        </authorList>
    </citation>
    <scope>NUCLEOTIDE SEQUENCE [LARGE SCALE GENOMIC DNA]</scope>
    <source>
        <strain evidence="1 2">NPDC000234</strain>
    </source>
</reference>
<name>A0ABV1WQJ9_9ACTN</name>
<keyword evidence="1" id="KW-0547">Nucleotide-binding</keyword>